<evidence type="ECO:0000256" key="19">
    <source>
        <dbReference type="ARBA" id="ARBA00079909"/>
    </source>
</evidence>
<dbReference type="Gene3D" id="3.40.350.10">
    <property type="entry name" value="Creatinase/prolidase N-terminal domain"/>
    <property type="match status" value="2"/>
</dbReference>
<dbReference type="PANTHER" id="PTHR43763">
    <property type="entry name" value="XAA-PRO AMINOPEPTIDASE 1"/>
    <property type="match status" value="1"/>
</dbReference>
<organism evidence="25 26">
    <name type="scientific">Chrysochloris asiatica</name>
    <name type="common">Cape golden mole</name>
    <dbReference type="NCBI Taxonomy" id="185453"/>
    <lineage>
        <taxon>Eukaryota</taxon>
        <taxon>Metazoa</taxon>
        <taxon>Chordata</taxon>
        <taxon>Craniata</taxon>
        <taxon>Vertebrata</taxon>
        <taxon>Euteleostomi</taxon>
        <taxon>Mammalia</taxon>
        <taxon>Eutheria</taxon>
        <taxon>Afrotheria</taxon>
        <taxon>Chrysochloridae</taxon>
        <taxon>Chrysochlorinae</taxon>
        <taxon>Chrysochloris</taxon>
    </lineage>
</organism>
<dbReference type="Pfam" id="PF16188">
    <property type="entry name" value="Peptidase_M24_C"/>
    <property type="match status" value="1"/>
</dbReference>
<keyword evidence="7" id="KW-0031">Aminopeptidase</keyword>
<evidence type="ECO:0000256" key="4">
    <source>
        <dbReference type="ARBA" id="ARBA00008766"/>
    </source>
</evidence>
<dbReference type="InterPro" id="IPR033740">
    <property type="entry name" value="Pept_M24B"/>
</dbReference>
<accession>A0A9B0U9C5</accession>
<dbReference type="GO" id="GO:0006508">
    <property type="term" value="P:proteolysis"/>
    <property type="evidence" value="ECO:0007669"/>
    <property type="project" value="UniProtKB-KW"/>
</dbReference>
<evidence type="ECO:0000256" key="12">
    <source>
        <dbReference type="ARBA" id="ARBA00022990"/>
    </source>
</evidence>
<dbReference type="InterPro" id="IPR032416">
    <property type="entry name" value="Peptidase_M24_C"/>
</dbReference>
<dbReference type="FunFam" id="3.40.350.10:FF:000001">
    <property type="entry name" value="Putative xaa-Pro aminopeptidase 1"/>
    <property type="match status" value="1"/>
</dbReference>
<evidence type="ECO:0000256" key="5">
    <source>
        <dbReference type="ARBA" id="ARBA00011738"/>
    </source>
</evidence>
<evidence type="ECO:0000256" key="11">
    <source>
        <dbReference type="ARBA" id="ARBA00022801"/>
    </source>
</evidence>
<keyword evidence="10" id="KW-0479">Metal-binding</keyword>
<gene>
    <name evidence="26" type="primary">LOC102835437</name>
</gene>
<dbReference type="GeneID" id="102835437"/>
<keyword evidence="9" id="KW-0645">Protease</keyword>
<evidence type="ECO:0000259" key="24">
    <source>
        <dbReference type="Pfam" id="PF16188"/>
    </source>
</evidence>
<dbReference type="InterPro" id="IPR000994">
    <property type="entry name" value="Pept_M24"/>
</dbReference>
<evidence type="ECO:0000256" key="3">
    <source>
        <dbReference type="ARBA" id="ARBA00004496"/>
    </source>
</evidence>
<evidence type="ECO:0000256" key="20">
    <source>
        <dbReference type="ARBA" id="ARBA00079919"/>
    </source>
</evidence>
<evidence type="ECO:0000313" key="26">
    <source>
        <dbReference type="RefSeq" id="XP_006878186.1"/>
    </source>
</evidence>
<dbReference type="GO" id="GO:0070006">
    <property type="term" value="F:metalloaminopeptidase activity"/>
    <property type="evidence" value="ECO:0007669"/>
    <property type="project" value="InterPro"/>
</dbReference>
<feature type="domain" description="Peptidase M24 C-terminal" evidence="24">
    <location>
        <begin position="515"/>
        <end position="576"/>
    </location>
</feature>
<keyword evidence="14" id="KW-0464">Manganese</keyword>
<sequence length="581" mass="65622">MAPKITSELFWQLRQAVRNSEYVTEPLQAYIIPSGDAHQSKYIALCDCRRAFVSGFHGSVGTAIITEEHAAMWTDGRYFLQAAKQMDSKWMLMKMGLKNMPAQEDWLVSVLPEGSRVGVDPLFIPTDYWKKMAKVLRSADHHLIPVKENLVDKIWTDRPERPCKPLLTLGLDYTGVSWKEKVADLQLKMSERNVVWFVVTALDDITWLFNLRGSDVEHNPVFFSYAVTGLETIMLFFDGDCIDAPSVKEHLLLDLGLDAEYRIQVVPYKSLLSKLKVLCADLSPREKVWISEKASYAVSKAIPKDHHCCTPHTPICKISDVDKAEEFRKQQADFVDLSFPTTSSTGPNGAIIHYTPVPETNRTLSLDEVYLIDSGAQYKDGTTDVTRIMHFGTPTAYEKECFTYILKGHIAVSAAVFPTGTKGHLLNSFARSALWHSGLDYLHGPGNEIGSFLNVHEGPCGISYKTFSDEPLEAGMVVTDEPGYYEDGAFGIRIENVVLVVPVKTKYNFNNRGSLTFEPLTLVPILTKMIDVDSLTDKECDWLNNYHVTCRDVIQKELQKQGRQEALEWLLREMQPVSRQH</sequence>
<dbReference type="PANTHER" id="PTHR43763:SF6">
    <property type="entry name" value="XAA-PRO AMINOPEPTIDASE 1"/>
    <property type="match status" value="1"/>
</dbReference>
<feature type="domain" description="Peptidase M24" evidence="22">
    <location>
        <begin position="323"/>
        <end position="500"/>
    </location>
</feature>
<comment type="subunit">
    <text evidence="5">Homodimer.</text>
</comment>
<dbReference type="EC" id="3.4.11.9" evidence="6"/>
<dbReference type="OrthoDB" id="9995434at2759"/>
<dbReference type="InterPro" id="IPR036005">
    <property type="entry name" value="Creatinase/aminopeptidase-like"/>
</dbReference>
<evidence type="ECO:0000256" key="10">
    <source>
        <dbReference type="ARBA" id="ARBA00022723"/>
    </source>
</evidence>
<evidence type="ECO:0000256" key="7">
    <source>
        <dbReference type="ARBA" id="ARBA00022438"/>
    </source>
</evidence>
<dbReference type="RefSeq" id="XP_006878186.1">
    <property type="nucleotide sequence ID" value="XM_006878124.1"/>
</dbReference>
<evidence type="ECO:0000259" key="22">
    <source>
        <dbReference type="Pfam" id="PF00557"/>
    </source>
</evidence>
<feature type="domain" description="Creatinase N-terminal" evidence="23">
    <location>
        <begin position="49"/>
        <end position="148"/>
    </location>
</feature>
<keyword evidence="11" id="KW-0378">Hydrolase</keyword>
<evidence type="ECO:0000313" key="25">
    <source>
        <dbReference type="Proteomes" id="UP000504623"/>
    </source>
</evidence>
<dbReference type="SUPFAM" id="SSF55920">
    <property type="entry name" value="Creatinase/aminopeptidase"/>
    <property type="match status" value="1"/>
</dbReference>
<dbReference type="AlphaFoldDB" id="A0A9B0U9C5"/>
<comment type="catalytic activity">
    <reaction evidence="1">
        <text>Release of any N-terminal amino acid, including proline, that is linked to proline, even from a dipeptide or tripeptide.</text>
        <dbReference type="EC" id="3.4.11.9"/>
    </reaction>
</comment>
<keyword evidence="12" id="KW-0007">Acetylation</keyword>
<dbReference type="GO" id="GO:0046872">
    <property type="term" value="F:metal ion binding"/>
    <property type="evidence" value="ECO:0007669"/>
    <property type="project" value="UniProtKB-KW"/>
</dbReference>
<evidence type="ECO:0000256" key="13">
    <source>
        <dbReference type="ARBA" id="ARBA00023049"/>
    </source>
</evidence>
<reference evidence="26" key="1">
    <citation type="submission" date="2025-08" db="UniProtKB">
        <authorList>
            <consortium name="RefSeq"/>
        </authorList>
    </citation>
    <scope>IDENTIFICATION</scope>
    <source>
        <tissue evidence="26">Spleen</tissue>
    </source>
</reference>
<evidence type="ECO:0000256" key="9">
    <source>
        <dbReference type="ARBA" id="ARBA00022670"/>
    </source>
</evidence>
<evidence type="ECO:0000256" key="15">
    <source>
        <dbReference type="ARBA" id="ARBA00030849"/>
    </source>
</evidence>
<dbReference type="FunFam" id="3.40.350.10:FF:000004">
    <property type="entry name" value="xaa-Pro aminopeptidase 1 isoform X1"/>
    <property type="match status" value="1"/>
</dbReference>
<keyword evidence="13" id="KW-0482">Metalloprotease</keyword>
<dbReference type="GO" id="GO:0005737">
    <property type="term" value="C:cytoplasm"/>
    <property type="evidence" value="ECO:0007669"/>
    <property type="project" value="UniProtKB-SubCell"/>
</dbReference>
<keyword evidence="25" id="KW-1185">Reference proteome</keyword>
<evidence type="ECO:0000256" key="18">
    <source>
        <dbReference type="ARBA" id="ARBA00078157"/>
    </source>
</evidence>
<dbReference type="InterPro" id="IPR050422">
    <property type="entry name" value="X-Pro_aminopeptidase_P"/>
</dbReference>
<evidence type="ECO:0000259" key="23">
    <source>
        <dbReference type="Pfam" id="PF01321"/>
    </source>
</evidence>
<evidence type="ECO:0000256" key="6">
    <source>
        <dbReference type="ARBA" id="ARBA00012574"/>
    </source>
</evidence>
<evidence type="ECO:0000256" key="2">
    <source>
        <dbReference type="ARBA" id="ARBA00001936"/>
    </source>
</evidence>
<keyword evidence="8" id="KW-0963">Cytoplasm</keyword>
<comment type="cofactor">
    <cofactor evidence="2">
        <name>Mn(2+)</name>
        <dbReference type="ChEBI" id="CHEBI:29035"/>
    </cofactor>
</comment>
<proteinExistence type="inferred from homology"/>
<dbReference type="SUPFAM" id="SSF53092">
    <property type="entry name" value="Creatinase/prolidase N-terminal domain"/>
    <property type="match status" value="1"/>
</dbReference>
<protein>
    <recommendedName>
        <fullName evidence="17">Xaa-Pro aminopeptidase 1</fullName>
        <ecNumber evidence="6">3.4.11.9</ecNumber>
    </recommendedName>
    <alternativeName>
        <fullName evidence="15">Aminoacylproline aminopeptidase</fullName>
    </alternativeName>
    <alternativeName>
        <fullName evidence="20">Cytosolic aminopeptidase P</fullName>
    </alternativeName>
    <alternativeName>
        <fullName evidence="18">Soluble aminopeptidase P</fullName>
    </alternativeName>
    <alternativeName>
        <fullName evidence="21">X-Pro aminopeptidase 1</fullName>
    </alternativeName>
    <alternativeName>
        <fullName evidence="19">X-prolyl aminopeptidase 1, soluble</fullName>
    </alternativeName>
</protein>
<dbReference type="Gene3D" id="3.90.230.10">
    <property type="entry name" value="Creatinase/methionine aminopeptidase superfamily"/>
    <property type="match status" value="1"/>
</dbReference>
<name>A0A9B0U9C5_CHRAS</name>
<comment type="function">
    <text evidence="16">Metalloaminopeptidase that catalyzes the removal of a penultimate prolyl residue from the N-termini of peptides, such as Arg-Pro-Pro. Contributes to the degradation of bradykinin.</text>
</comment>
<comment type="subcellular location">
    <subcellularLocation>
        <location evidence="3">Cytoplasm</location>
    </subcellularLocation>
</comment>
<evidence type="ECO:0000256" key="8">
    <source>
        <dbReference type="ARBA" id="ARBA00022490"/>
    </source>
</evidence>
<dbReference type="Proteomes" id="UP000504623">
    <property type="component" value="Unplaced"/>
</dbReference>
<dbReference type="Pfam" id="PF16189">
    <property type="entry name" value="Creatinase_N_2"/>
    <property type="match status" value="1"/>
</dbReference>
<dbReference type="Pfam" id="PF01321">
    <property type="entry name" value="Creatinase_N"/>
    <property type="match status" value="1"/>
</dbReference>
<evidence type="ECO:0000256" key="21">
    <source>
        <dbReference type="ARBA" id="ARBA00081885"/>
    </source>
</evidence>
<evidence type="ECO:0000256" key="14">
    <source>
        <dbReference type="ARBA" id="ARBA00023211"/>
    </source>
</evidence>
<evidence type="ECO:0000256" key="17">
    <source>
        <dbReference type="ARBA" id="ARBA00071973"/>
    </source>
</evidence>
<dbReference type="InterPro" id="IPR029149">
    <property type="entry name" value="Creatin/AminoP/Spt16_N"/>
</dbReference>
<evidence type="ECO:0000256" key="1">
    <source>
        <dbReference type="ARBA" id="ARBA00001424"/>
    </source>
</evidence>
<dbReference type="InterPro" id="IPR000587">
    <property type="entry name" value="Creatinase_N"/>
</dbReference>
<dbReference type="FunFam" id="3.90.230.10:FF:000004">
    <property type="entry name" value="xaa-Pro aminopeptidase 1 isoform X1"/>
    <property type="match status" value="1"/>
</dbReference>
<comment type="similarity">
    <text evidence="4">Belongs to the peptidase M24B family.</text>
</comment>
<dbReference type="CDD" id="cd01085">
    <property type="entry name" value="APP"/>
    <property type="match status" value="1"/>
</dbReference>
<dbReference type="Pfam" id="PF00557">
    <property type="entry name" value="Peptidase_M24"/>
    <property type="match status" value="1"/>
</dbReference>
<evidence type="ECO:0000256" key="16">
    <source>
        <dbReference type="ARBA" id="ARBA00054066"/>
    </source>
</evidence>